<reference evidence="1 2" key="1">
    <citation type="submission" date="2015-04" db="EMBL/GenBank/DDBJ databases">
        <title>Complete genome sequence of Schizopora paradoxa KUC8140, a cosmopolitan wood degrader in East Asia.</title>
        <authorList>
            <consortium name="DOE Joint Genome Institute"/>
            <person name="Min B."/>
            <person name="Park H."/>
            <person name="Jang Y."/>
            <person name="Kim J.-J."/>
            <person name="Kim K.H."/>
            <person name="Pangilinan J."/>
            <person name="Lipzen A."/>
            <person name="Riley R."/>
            <person name="Grigoriev I.V."/>
            <person name="Spatafora J.W."/>
            <person name="Choi I.-G."/>
        </authorList>
    </citation>
    <scope>NUCLEOTIDE SEQUENCE [LARGE SCALE GENOMIC DNA]</scope>
    <source>
        <strain evidence="1 2">KUC8140</strain>
    </source>
</reference>
<sequence>MQRASETHPTAITGIGSAGNINRVRRRCPAPINDPRAVHHAVPRRLQAPTRVSRPPAHCPARRLAIGLCPAPQEPVQRRTWGFSGYCRTKDSGQDSVLKILHCRKFHQNRGYPYSFFGCYYAYKRPTSVSLYRIYDKVRTTNKPK</sequence>
<dbReference type="Proteomes" id="UP000053477">
    <property type="component" value="Unassembled WGS sequence"/>
</dbReference>
<proteinExistence type="predicted"/>
<gene>
    <name evidence="1" type="ORF">SCHPADRAFT_897029</name>
</gene>
<evidence type="ECO:0000313" key="2">
    <source>
        <dbReference type="Proteomes" id="UP000053477"/>
    </source>
</evidence>
<accession>A0A0H2QY10</accession>
<keyword evidence="2" id="KW-1185">Reference proteome</keyword>
<protein>
    <submittedName>
        <fullName evidence="1">Uncharacterized protein</fullName>
    </submittedName>
</protein>
<name>A0A0H2QY10_9AGAM</name>
<dbReference type="AlphaFoldDB" id="A0A0H2QY10"/>
<evidence type="ECO:0000313" key="1">
    <source>
        <dbReference type="EMBL" id="KLO04435.1"/>
    </source>
</evidence>
<organism evidence="1 2">
    <name type="scientific">Schizopora paradoxa</name>
    <dbReference type="NCBI Taxonomy" id="27342"/>
    <lineage>
        <taxon>Eukaryota</taxon>
        <taxon>Fungi</taxon>
        <taxon>Dikarya</taxon>
        <taxon>Basidiomycota</taxon>
        <taxon>Agaricomycotina</taxon>
        <taxon>Agaricomycetes</taxon>
        <taxon>Hymenochaetales</taxon>
        <taxon>Schizoporaceae</taxon>
        <taxon>Schizopora</taxon>
    </lineage>
</organism>
<dbReference type="InParanoid" id="A0A0H2QY10"/>
<dbReference type="EMBL" id="KQ086543">
    <property type="protein sequence ID" value="KLO04435.1"/>
    <property type="molecule type" value="Genomic_DNA"/>
</dbReference>